<evidence type="ECO:0000313" key="2">
    <source>
        <dbReference type="Proteomes" id="UP000250235"/>
    </source>
</evidence>
<protein>
    <submittedName>
        <fullName evidence="1">Uncharacterized protein</fullName>
    </submittedName>
</protein>
<name>A0A2Z7CQ54_9LAMI</name>
<dbReference type="AlphaFoldDB" id="A0A2Z7CQ54"/>
<organism evidence="1 2">
    <name type="scientific">Dorcoceras hygrometricum</name>
    <dbReference type="NCBI Taxonomy" id="472368"/>
    <lineage>
        <taxon>Eukaryota</taxon>
        <taxon>Viridiplantae</taxon>
        <taxon>Streptophyta</taxon>
        <taxon>Embryophyta</taxon>
        <taxon>Tracheophyta</taxon>
        <taxon>Spermatophyta</taxon>
        <taxon>Magnoliopsida</taxon>
        <taxon>eudicotyledons</taxon>
        <taxon>Gunneridae</taxon>
        <taxon>Pentapetalae</taxon>
        <taxon>asterids</taxon>
        <taxon>lamiids</taxon>
        <taxon>Lamiales</taxon>
        <taxon>Gesneriaceae</taxon>
        <taxon>Didymocarpoideae</taxon>
        <taxon>Trichosporeae</taxon>
        <taxon>Loxocarpinae</taxon>
        <taxon>Dorcoceras</taxon>
    </lineage>
</organism>
<reference evidence="1 2" key="1">
    <citation type="journal article" date="2015" name="Proc. Natl. Acad. Sci. U.S.A.">
        <title>The resurrection genome of Boea hygrometrica: A blueprint for survival of dehydration.</title>
        <authorList>
            <person name="Xiao L."/>
            <person name="Yang G."/>
            <person name="Zhang L."/>
            <person name="Yang X."/>
            <person name="Zhao S."/>
            <person name="Ji Z."/>
            <person name="Zhou Q."/>
            <person name="Hu M."/>
            <person name="Wang Y."/>
            <person name="Chen M."/>
            <person name="Xu Y."/>
            <person name="Jin H."/>
            <person name="Xiao X."/>
            <person name="Hu G."/>
            <person name="Bao F."/>
            <person name="Hu Y."/>
            <person name="Wan P."/>
            <person name="Li L."/>
            <person name="Deng X."/>
            <person name="Kuang T."/>
            <person name="Xiang C."/>
            <person name="Zhu J.K."/>
            <person name="Oliver M.J."/>
            <person name="He Y."/>
        </authorList>
    </citation>
    <scope>NUCLEOTIDE SEQUENCE [LARGE SCALE GENOMIC DNA]</scope>
    <source>
        <strain evidence="2">cv. XS01</strain>
    </source>
</reference>
<gene>
    <name evidence="1" type="ORF">F511_09696</name>
</gene>
<proteinExistence type="predicted"/>
<evidence type="ECO:0000313" key="1">
    <source>
        <dbReference type="EMBL" id="KZV48908.1"/>
    </source>
</evidence>
<dbReference type="EMBL" id="KQ993802">
    <property type="protein sequence ID" value="KZV48908.1"/>
    <property type="molecule type" value="Genomic_DNA"/>
</dbReference>
<accession>A0A2Z7CQ54</accession>
<sequence>MAGDIVQRRRRASDISVCVSPSCAPVDEDYSHIHKSQDKCPNINLNRLLRKLLHKIGIYGGQKRITFQYDAVTYSQNFDDGCRRQG</sequence>
<dbReference type="Proteomes" id="UP000250235">
    <property type="component" value="Unassembled WGS sequence"/>
</dbReference>
<keyword evidence="2" id="KW-1185">Reference proteome</keyword>
<dbReference type="OrthoDB" id="692779at2759"/>